<dbReference type="EMBL" id="CP015519">
    <property type="protein sequence ID" value="APG27873.1"/>
    <property type="molecule type" value="Genomic_DNA"/>
</dbReference>
<evidence type="ECO:0000313" key="3">
    <source>
        <dbReference type="Proteomes" id="UP000182517"/>
    </source>
</evidence>
<evidence type="ECO:0000256" key="1">
    <source>
        <dbReference type="SAM" id="Phobius"/>
    </source>
</evidence>
<sequence>MTSLRSSVSDLCRWLDARAPRERLLLAVSFLAVLILLWYVLLIEPMVMHRQALETQISSAVATVAALDQQEAAMVAGAAQDPDANNRQQKVMLEEEIDRLDERLELLTGELISPQQMVTVLEEMLTRRRQLNLTRLENLPSEPLLKQPAVDSQVEKVRQRNLYRHRVRIELTGSYLDALAYLRSLEQLPRKVYWQDLALSVEEYPQTKITVTVYTLSLKEDWIGV</sequence>
<accession>A0A1L3GPP4</accession>
<dbReference type="AlphaFoldDB" id="A0A1L3GPP4"/>
<dbReference type="STRING" id="1842532.A7E78_08520"/>
<dbReference type="GO" id="GO:0015627">
    <property type="term" value="C:type II protein secretion system complex"/>
    <property type="evidence" value="ECO:0007669"/>
    <property type="project" value="InterPro"/>
</dbReference>
<evidence type="ECO:0008006" key="4">
    <source>
        <dbReference type="Google" id="ProtNLM"/>
    </source>
</evidence>
<proteinExistence type="predicted"/>
<feature type="transmembrane region" description="Helical" evidence="1">
    <location>
        <begin position="24"/>
        <end position="43"/>
    </location>
</feature>
<gene>
    <name evidence="2" type="ORF">A7E78_08520</name>
</gene>
<dbReference type="Gene3D" id="3.30.70.60">
    <property type="match status" value="1"/>
</dbReference>
<keyword evidence="1" id="KW-1133">Transmembrane helix</keyword>
<reference evidence="2 3" key="1">
    <citation type="journal article" date="2017" name="Genome Announc.">
        <title>Complete Genome Sequences of Two Acetylene-Fermenting Pelobacter acetylenicus Strains.</title>
        <authorList>
            <person name="Sutton J.M."/>
            <person name="Baesman S.M."/>
            <person name="Fierst J.L."/>
            <person name="Poret-Peterson A.T."/>
            <person name="Oremland R.S."/>
            <person name="Dunlap D.S."/>
            <person name="Akob D.M."/>
        </authorList>
    </citation>
    <scope>NUCLEOTIDE SEQUENCE [LARGE SCALE GENOMIC DNA]</scope>
    <source>
        <strain evidence="2 3">SFB93</strain>
    </source>
</reference>
<dbReference type="KEGG" id="pef:A7E78_08520"/>
<keyword evidence="1" id="KW-0472">Membrane</keyword>
<dbReference type="Proteomes" id="UP000182517">
    <property type="component" value="Chromosome"/>
</dbReference>
<keyword evidence="3" id="KW-1185">Reference proteome</keyword>
<dbReference type="InterPro" id="IPR007690">
    <property type="entry name" value="T2SS_GspM"/>
</dbReference>
<evidence type="ECO:0000313" key="2">
    <source>
        <dbReference type="EMBL" id="APG27873.1"/>
    </source>
</evidence>
<name>A0A1L3GPP4_9BACT</name>
<dbReference type="Pfam" id="PF04612">
    <property type="entry name" value="T2SSM"/>
    <property type="match status" value="1"/>
</dbReference>
<dbReference type="RefSeq" id="WP_072283837.1">
    <property type="nucleotide sequence ID" value="NZ_CP015519.1"/>
</dbReference>
<organism evidence="2 3">
    <name type="scientific">Syntrophotalea acetylenivorans</name>
    <dbReference type="NCBI Taxonomy" id="1842532"/>
    <lineage>
        <taxon>Bacteria</taxon>
        <taxon>Pseudomonadati</taxon>
        <taxon>Thermodesulfobacteriota</taxon>
        <taxon>Desulfuromonadia</taxon>
        <taxon>Desulfuromonadales</taxon>
        <taxon>Syntrophotaleaceae</taxon>
        <taxon>Syntrophotalea</taxon>
    </lineage>
</organism>
<dbReference type="InterPro" id="IPR014717">
    <property type="entry name" value="Transl_elong_EF1B/ribsomal_bS6"/>
</dbReference>
<protein>
    <recommendedName>
        <fullName evidence="4">MSHA biogenesis protein MshJ</fullName>
    </recommendedName>
</protein>
<keyword evidence="1" id="KW-0812">Transmembrane</keyword>
<dbReference type="OrthoDB" id="5387613at2"/>
<dbReference type="GO" id="GO:0015628">
    <property type="term" value="P:protein secretion by the type II secretion system"/>
    <property type="evidence" value="ECO:0007669"/>
    <property type="project" value="InterPro"/>
</dbReference>